<organism evidence="11 12">
    <name type="scientific">Saccharomycopsis crataegensis</name>
    <dbReference type="NCBI Taxonomy" id="43959"/>
    <lineage>
        <taxon>Eukaryota</taxon>
        <taxon>Fungi</taxon>
        <taxon>Dikarya</taxon>
        <taxon>Ascomycota</taxon>
        <taxon>Saccharomycotina</taxon>
        <taxon>Saccharomycetes</taxon>
        <taxon>Saccharomycopsidaceae</taxon>
        <taxon>Saccharomycopsis</taxon>
    </lineage>
</organism>
<dbReference type="InterPro" id="IPR050670">
    <property type="entry name" value="STAM"/>
</dbReference>
<dbReference type="PROSITE" id="PS50179">
    <property type="entry name" value="VHS"/>
    <property type="match status" value="1"/>
</dbReference>
<evidence type="ECO:0000256" key="5">
    <source>
        <dbReference type="ARBA" id="ARBA00022443"/>
    </source>
</evidence>
<proteinExistence type="inferred from homology"/>
<dbReference type="Gene3D" id="1.20.5.1940">
    <property type="match status" value="1"/>
</dbReference>
<evidence type="ECO:0000313" key="12">
    <source>
        <dbReference type="Proteomes" id="UP001360560"/>
    </source>
</evidence>
<evidence type="ECO:0000259" key="9">
    <source>
        <dbReference type="PROSITE" id="PS50002"/>
    </source>
</evidence>
<feature type="domain" description="VHS" evidence="10">
    <location>
        <begin position="13"/>
        <end position="128"/>
    </location>
</feature>
<keyword evidence="5 7" id="KW-0728">SH3 domain</keyword>
<feature type="compositionally biased region" description="Polar residues" evidence="8">
    <location>
        <begin position="221"/>
        <end position="230"/>
    </location>
</feature>
<feature type="compositionally biased region" description="Polar residues" evidence="8">
    <location>
        <begin position="518"/>
        <end position="531"/>
    </location>
</feature>
<evidence type="ECO:0000256" key="4">
    <source>
        <dbReference type="ARBA" id="ARBA00018978"/>
    </source>
</evidence>
<evidence type="ECO:0000256" key="2">
    <source>
        <dbReference type="ARBA" id="ARBA00009666"/>
    </source>
</evidence>
<feature type="region of interest" description="Disordered" evidence="8">
    <location>
        <begin position="557"/>
        <end position="583"/>
    </location>
</feature>
<evidence type="ECO:0000313" key="11">
    <source>
        <dbReference type="EMBL" id="GMM35218.1"/>
    </source>
</evidence>
<protein>
    <recommendedName>
        <fullName evidence="3">Class E vacuolar protein-sorting machinery protein HSE1</fullName>
    </recommendedName>
    <alternativeName>
        <fullName evidence="4">Class E vacuolar protein-sorting machinery protein hse1</fullName>
    </alternativeName>
</protein>
<dbReference type="InterPro" id="IPR001452">
    <property type="entry name" value="SH3_domain"/>
</dbReference>
<dbReference type="GO" id="GO:0035091">
    <property type="term" value="F:phosphatidylinositol binding"/>
    <property type="evidence" value="ECO:0007669"/>
    <property type="project" value="InterPro"/>
</dbReference>
<dbReference type="SMART" id="SM00326">
    <property type="entry name" value="SH3"/>
    <property type="match status" value="1"/>
</dbReference>
<feature type="compositionally biased region" description="Polar residues" evidence="8">
    <location>
        <begin position="426"/>
        <end position="461"/>
    </location>
</feature>
<dbReference type="PROSITE" id="PS50002">
    <property type="entry name" value="SH3"/>
    <property type="match status" value="1"/>
</dbReference>
<dbReference type="Gene3D" id="1.25.40.90">
    <property type="match status" value="1"/>
</dbReference>
<dbReference type="FunFam" id="2.30.30.40:FF:000072">
    <property type="entry name" value="Unconventional Myosin IB"/>
    <property type="match status" value="1"/>
</dbReference>
<comment type="similarity">
    <text evidence="2">Belongs to the STAM family.</text>
</comment>
<keyword evidence="12" id="KW-1185">Reference proteome</keyword>
<name>A0AAV5QM31_9ASCO</name>
<evidence type="ECO:0000256" key="3">
    <source>
        <dbReference type="ARBA" id="ARBA00017923"/>
    </source>
</evidence>
<evidence type="ECO:0000256" key="1">
    <source>
        <dbReference type="ARBA" id="ARBA00004125"/>
    </source>
</evidence>
<keyword evidence="6" id="KW-0967">Endosome</keyword>
<evidence type="ECO:0000256" key="7">
    <source>
        <dbReference type="PROSITE-ProRule" id="PRU00192"/>
    </source>
</evidence>
<dbReference type="InterPro" id="IPR008942">
    <property type="entry name" value="ENTH_VHS"/>
</dbReference>
<feature type="domain" description="SH3" evidence="9">
    <location>
        <begin position="243"/>
        <end position="302"/>
    </location>
</feature>
<dbReference type="CDD" id="cd11805">
    <property type="entry name" value="SH3_GRB2_like_C"/>
    <property type="match status" value="1"/>
</dbReference>
<dbReference type="GO" id="GO:0010008">
    <property type="term" value="C:endosome membrane"/>
    <property type="evidence" value="ECO:0007669"/>
    <property type="project" value="UniProtKB-SubCell"/>
</dbReference>
<evidence type="ECO:0000259" key="10">
    <source>
        <dbReference type="PROSITE" id="PS50179"/>
    </source>
</evidence>
<feature type="compositionally biased region" description="Low complexity" evidence="8">
    <location>
        <begin position="462"/>
        <end position="497"/>
    </location>
</feature>
<dbReference type="PRINTS" id="PR00452">
    <property type="entry name" value="SH3DOMAIN"/>
</dbReference>
<evidence type="ECO:0000256" key="8">
    <source>
        <dbReference type="SAM" id="MobiDB-lite"/>
    </source>
</evidence>
<reference evidence="11 12" key="1">
    <citation type="journal article" date="2023" name="Elife">
        <title>Identification of key yeast species and microbe-microbe interactions impacting larval growth of Drosophila in the wild.</title>
        <authorList>
            <person name="Mure A."/>
            <person name="Sugiura Y."/>
            <person name="Maeda R."/>
            <person name="Honda K."/>
            <person name="Sakurai N."/>
            <person name="Takahashi Y."/>
            <person name="Watada M."/>
            <person name="Katoh T."/>
            <person name="Gotoh A."/>
            <person name="Gotoh Y."/>
            <person name="Taniguchi I."/>
            <person name="Nakamura K."/>
            <person name="Hayashi T."/>
            <person name="Katayama T."/>
            <person name="Uemura T."/>
            <person name="Hattori Y."/>
        </authorList>
    </citation>
    <scope>NUCLEOTIDE SEQUENCE [LARGE SCALE GENOMIC DNA]</scope>
    <source>
        <strain evidence="11 12">SC-9</strain>
    </source>
</reference>
<dbReference type="Proteomes" id="UP001360560">
    <property type="component" value="Unassembled WGS sequence"/>
</dbReference>
<feature type="region of interest" description="Disordered" evidence="8">
    <location>
        <begin position="197"/>
        <end position="238"/>
    </location>
</feature>
<dbReference type="PANTHER" id="PTHR45929">
    <property type="entry name" value="JAK PATHWAY SIGNAL TRANSDUCTION ADAPTOR MOLECULE"/>
    <property type="match status" value="1"/>
</dbReference>
<dbReference type="SUPFAM" id="SSF48464">
    <property type="entry name" value="ENTH/VHS domain"/>
    <property type="match status" value="1"/>
</dbReference>
<dbReference type="GO" id="GO:0043328">
    <property type="term" value="P:protein transport to vacuole involved in ubiquitin-dependent protein catabolic process via the multivesicular body sorting pathway"/>
    <property type="evidence" value="ECO:0007669"/>
    <property type="project" value="TreeGrafter"/>
</dbReference>
<dbReference type="RefSeq" id="XP_064852218.1">
    <property type="nucleotide sequence ID" value="XM_064996146.1"/>
</dbReference>
<dbReference type="GeneID" id="90073197"/>
<evidence type="ECO:0000256" key="6">
    <source>
        <dbReference type="ARBA" id="ARBA00022753"/>
    </source>
</evidence>
<dbReference type="Pfam" id="PF00018">
    <property type="entry name" value="SH3_1"/>
    <property type="match status" value="1"/>
</dbReference>
<dbReference type="EMBL" id="BTFZ01000004">
    <property type="protein sequence ID" value="GMM35218.1"/>
    <property type="molecule type" value="Genomic_DNA"/>
</dbReference>
<dbReference type="SMART" id="SM00288">
    <property type="entry name" value="VHS"/>
    <property type="match status" value="1"/>
</dbReference>
<dbReference type="Pfam" id="PF00790">
    <property type="entry name" value="VHS"/>
    <property type="match status" value="1"/>
</dbReference>
<dbReference type="AlphaFoldDB" id="A0AAV5QM31"/>
<dbReference type="InterPro" id="IPR002014">
    <property type="entry name" value="VHS_dom"/>
</dbReference>
<dbReference type="PANTHER" id="PTHR45929:SF3">
    <property type="entry name" value="JAK PATHWAY SIGNAL TRANSDUCTION ADAPTOR MOLECULE"/>
    <property type="match status" value="1"/>
</dbReference>
<comment type="subcellular location">
    <subcellularLocation>
        <location evidence="1">Endosome membrane</location>
        <topology evidence="1">Peripheral membrane protein</topology>
        <orientation evidence="1">Cytoplasmic side</orientation>
    </subcellularLocation>
</comment>
<dbReference type="CDD" id="cd16978">
    <property type="entry name" value="VHS_HSE1"/>
    <property type="match status" value="1"/>
</dbReference>
<accession>A0AAV5QM31</accession>
<sequence>MAANPIESSILKATDESLVSDNWEYIIDVCDCVNDDPDNGAANAIKALNDRLKINNANILLRSLSLLLSLAENCGSKMKQEISSSAFTGELYSIIDNRHIHYTIKIRIVEIMQQLSKSFKSDPSLKNIDKCLAKITQNHPNLCPPVPKVPTKARMDTSDLKKEEDELQAVLKLSLDEYKQVEEVRKAGNTVAPMIEESKKPQEPNSMPKVNDTDVNKPIPNANNTNTDASVSEIKKTDKQTPAMVSKVRALYSLQSSEPGELSFEKGDVITVLESVYTDWWRGSLRGKMGIFPLNYVTPVAEQTKEEMIKDIEVEYNILQQSKNIERLLIKLQSLNTSDDPAQVLNTDDDDLIQNLYNNITPLRPQVARLIGKYSMKKEELIDLDTKLTEAERTYNDLLNAATSKYKQTSYQLPQQPTGYPAYNHNPFQHNLPQTSNVPNPVSPQMTSNVPPAYNYSTTQHQIPISSQHQNPPQHQNPVSSPPATSSSNSHPSYPSSYTAPQNPPVNAPQGHNVAHNYPTSNPSYPQGNNSAQTVVAAFPSSRPQPVNYSLPRPTIKNKTSSNIPSNVAAHTSPVNTGGASLNTGSSITRISTGAAPSNTGSIQAPVEPMATGVGFGNSPKVNATSTNKQNNVFATMPSVPSAIPVINQGVSNPPYPDSTTGLLPNFASLTSGPSNTASLMYPPSNGPGYPTSSGSSNPPKNTAPKYPLNSGDFLPRST</sequence>
<dbReference type="Gene3D" id="2.30.30.40">
    <property type="entry name" value="SH3 Domains"/>
    <property type="match status" value="1"/>
</dbReference>
<comment type="caution">
    <text evidence="11">The sequence shown here is derived from an EMBL/GenBank/DDBJ whole genome shotgun (WGS) entry which is preliminary data.</text>
</comment>
<dbReference type="GO" id="GO:0033565">
    <property type="term" value="C:ESCRT-0 complex"/>
    <property type="evidence" value="ECO:0007669"/>
    <property type="project" value="TreeGrafter"/>
</dbReference>
<feature type="compositionally biased region" description="Polar residues" evidence="8">
    <location>
        <begin position="691"/>
        <end position="701"/>
    </location>
</feature>
<dbReference type="SUPFAM" id="SSF50044">
    <property type="entry name" value="SH3-domain"/>
    <property type="match status" value="1"/>
</dbReference>
<gene>
    <name evidence="11" type="ORF">DASC09_025430</name>
</gene>
<dbReference type="PRINTS" id="PR00499">
    <property type="entry name" value="P67PHOX"/>
</dbReference>
<dbReference type="InterPro" id="IPR036028">
    <property type="entry name" value="SH3-like_dom_sf"/>
</dbReference>
<feature type="region of interest" description="Disordered" evidence="8">
    <location>
        <begin position="424"/>
        <end position="531"/>
    </location>
</feature>
<feature type="region of interest" description="Disordered" evidence="8">
    <location>
        <begin position="678"/>
        <end position="719"/>
    </location>
</feature>
<dbReference type="GO" id="GO:0043130">
    <property type="term" value="F:ubiquitin binding"/>
    <property type="evidence" value="ECO:0007669"/>
    <property type="project" value="InterPro"/>
</dbReference>